<evidence type="ECO:0000256" key="15">
    <source>
        <dbReference type="ARBA" id="ARBA00023268"/>
    </source>
</evidence>
<dbReference type="CDD" id="cd09274">
    <property type="entry name" value="RNase_HI_RT_Ty3"/>
    <property type="match status" value="1"/>
</dbReference>
<dbReference type="InterPro" id="IPR036397">
    <property type="entry name" value="RNaseH_sf"/>
</dbReference>
<keyword evidence="7" id="KW-0255">Endonuclease</keyword>
<dbReference type="Gene3D" id="2.40.70.10">
    <property type="entry name" value="Acid Proteases"/>
    <property type="match status" value="1"/>
</dbReference>
<evidence type="ECO:0000256" key="16">
    <source>
        <dbReference type="SAM" id="MobiDB-lite"/>
    </source>
</evidence>
<feature type="region of interest" description="Disordered" evidence="16">
    <location>
        <begin position="92"/>
        <end position="147"/>
    </location>
</feature>
<dbReference type="PANTHER" id="PTHR37984">
    <property type="entry name" value="PROTEIN CBG26694"/>
    <property type="match status" value="1"/>
</dbReference>
<feature type="region of interest" description="Disordered" evidence="16">
    <location>
        <begin position="181"/>
        <end position="213"/>
    </location>
</feature>
<dbReference type="InterPro" id="IPR005162">
    <property type="entry name" value="Retrotrans_gag_dom"/>
</dbReference>
<keyword evidence="2" id="KW-0808">Transferase</keyword>
<dbReference type="InterPro" id="IPR056924">
    <property type="entry name" value="SH3_Tf2-1"/>
</dbReference>
<keyword evidence="12" id="KW-0239">DNA-directed DNA polymerase</keyword>
<feature type="compositionally biased region" description="Low complexity" evidence="16">
    <location>
        <begin position="196"/>
        <end position="206"/>
    </location>
</feature>
<dbReference type="Proteomes" id="UP000818029">
    <property type="component" value="Chromosome D03"/>
</dbReference>
<dbReference type="Pfam" id="PF17921">
    <property type="entry name" value="Integrase_H2C2"/>
    <property type="match status" value="1"/>
</dbReference>
<keyword evidence="9" id="KW-0460">Magnesium</keyword>
<evidence type="ECO:0000256" key="11">
    <source>
        <dbReference type="ARBA" id="ARBA00022918"/>
    </source>
</evidence>
<evidence type="ECO:0000256" key="9">
    <source>
        <dbReference type="ARBA" id="ARBA00022842"/>
    </source>
</evidence>
<dbReference type="SUPFAM" id="SSF56672">
    <property type="entry name" value="DNA/RNA polymerases"/>
    <property type="match status" value="1"/>
</dbReference>
<dbReference type="CDD" id="cd01647">
    <property type="entry name" value="RT_LTR"/>
    <property type="match status" value="1"/>
</dbReference>
<evidence type="ECO:0000256" key="13">
    <source>
        <dbReference type="ARBA" id="ARBA00023125"/>
    </source>
</evidence>
<sequence>MYIEDKKQEFLLLQQGDMSVIDYEREFSRLSRYASEFIPTEADSCKRFLRGLRDEIKVQLVSHWTTELVDLIERAKMVEQVLGLDKKTEVVRPTRKRRGTTSSNPQPKRLKEFQSGWRSSFRSDRGGRSRGKQTMISTGSVRGPSREIDIPDCQHCGKKHRGEYHFIRDCPKVDSTVPVTSQRSVSTARGRGLGRSGSVSRGGSIRRSSDIATQQSEAKVPARAYVVRTREEGDAHDVVTGIFLLYSEPAYALIDPGSSHSYINSKLVELGKFNSEISRVTVEVSSPLGQRVLVNQVCPRCPLIIQNKTFPIDLLIMPFGDFDIILGMDWLAEHGVVLDCYKKKFSIQTEDGDRIEVNGIRTNGPARIISAIKANKLLQRGCTVYLAYVINSDLVGSQCSKIRTVCEFPDVFPEELPGLPPDREVEFAIEVYPVTIKNRYPLPRIDDLFDQLKGASIFSKIDLRSGYYQLKVKESDVPKTAFRTRYGHYEFLVMPFGLTNAPAAFMDLMNRIFQPYLDQFVVVFIDDILVYSKSESEHDQHLRTNVPFIWDDQCQRSFETLKQMLTEAPVLTLPESGKDFIVYSDASLNGLGCVLMQEGKVIAYASRQLKSHERNYPTHDLELAAKCYIYTDHKSLKYLLSQKELNLRQRRWIELLKDYDCVIDYHPGKANVVADALSRKAAVELRAMFARLSIKDDGSLLAELRVKPVMFDQIRAAQLKDEKLMRKREMVQYGAVENFSIDEHDCLIFRNQICVPSTSEIKELILREAHDSIFALHQGGTKMYRDLRELYWWPGMKKDIVEYVSKCLTCQRVKAEHQVPTGLLQPITIPEWKWDRITMDFVTGLPLSVSKKNVIWVIVDRLTKSAHFIAVRTDWSLQKLAEVYIREVVRLHGILVSIISDRDPRFTSRFWKQLHESLGTRLSFSTAFHPQTDGQSERVIQILEDMLRACVIDFDSGWERYLPLTEFVYNNSFQSSIQMAPYEALYGRRCRSPICLTELRERKVIGPELIQETEETVKKIKDRLKAAFVRQKSYADLKRRDIEYSVGHKVFLKVSPWKKILRFGRKGKLSPRFIGPYEIVERIGPVAYRLALPPELQKIHDVFHVSMLRRYRSDPSHVIPTEDIELRSDLTYEEEPVQILAREVKELRNKRVPLVKVLWRSHSVEEATWEPEETMRAQYPH</sequence>
<keyword evidence="14" id="KW-0233">DNA recombination</keyword>
<keyword evidence="3" id="KW-0548">Nucleotidyltransferase</keyword>
<evidence type="ECO:0000256" key="6">
    <source>
        <dbReference type="ARBA" id="ARBA00022750"/>
    </source>
</evidence>
<dbReference type="Pfam" id="PF24626">
    <property type="entry name" value="SH3_Tf2-1"/>
    <property type="match status" value="1"/>
</dbReference>
<keyword evidence="4" id="KW-0540">Nuclease</keyword>
<evidence type="ECO:0000256" key="4">
    <source>
        <dbReference type="ARBA" id="ARBA00022722"/>
    </source>
</evidence>
<gene>
    <name evidence="19" type="primary">LOC121215414</name>
</gene>
<dbReference type="CDD" id="cd00303">
    <property type="entry name" value="retropepsin_like"/>
    <property type="match status" value="1"/>
</dbReference>
<reference evidence="18" key="1">
    <citation type="journal article" date="2020" name="Nat. Genet.">
        <title>Genomic diversifications of five Gossypium allopolyploid species and their impact on cotton improvement.</title>
        <authorList>
            <person name="Chen Z.J."/>
            <person name="Sreedasyam A."/>
            <person name="Ando A."/>
            <person name="Song Q."/>
            <person name="De Santiago L.M."/>
            <person name="Hulse-Kemp A.M."/>
            <person name="Ding M."/>
            <person name="Ye W."/>
            <person name="Kirkbride R.C."/>
            <person name="Jenkins J."/>
            <person name="Plott C."/>
            <person name="Lovell J."/>
            <person name="Lin Y.M."/>
            <person name="Vaughn R."/>
            <person name="Liu B."/>
            <person name="Simpson S."/>
            <person name="Scheffler B.E."/>
            <person name="Wen L."/>
            <person name="Saski C.A."/>
            <person name="Grover C.E."/>
            <person name="Hu G."/>
            <person name="Conover J.L."/>
            <person name="Carlson J.W."/>
            <person name="Shu S."/>
            <person name="Boston L.B."/>
            <person name="Williams M."/>
            <person name="Peterson D.G."/>
            <person name="McGee K."/>
            <person name="Jones D.C."/>
            <person name="Wendel J.F."/>
            <person name="Stelly D.M."/>
            <person name="Grimwood J."/>
            <person name="Schmutz J."/>
        </authorList>
    </citation>
    <scope>NUCLEOTIDE SEQUENCE [LARGE SCALE GENOMIC DNA]</scope>
    <source>
        <strain evidence="18">cv. TM-1</strain>
    </source>
</reference>
<keyword evidence="6" id="KW-0064">Aspartyl protease</keyword>
<dbReference type="InterPro" id="IPR000477">
    <property type="entry name" value="RT_dom"/>
</dbReference>
<evidence type="ECO:0000313" key="18">
    <source>
        <dbReference type="Proteomes" id="UP000818029"/>
    </source>
</evidence>
<dbReference type="InterPro" id="IPR041588">
    <property type="entry name" value="Integrase_H2C2"/>
</dbReference>
<dbReference type="RefSeq" id="XP_040945820.1">
    <property type="nucleotide sequence ID" value="XM_041089886.1"/>
</dbReference>
<dbReference type="PANTHER" id="PTHR37984:SF5">
    <property type="entry name" value="PROTEIN NYNRIN-LIKE"/>
    <property type="match status" value="1"/>
</dbReference>
<evidence type="ECO:0000256" key="1">
    <source>
        <dbReference type="ARBA" id="ARBA00022670"/>
    </source>
</evidence>
<dbReference type="Pfam" id="PF00078">
    <property type="entry name" value="RVT_1"/>
    <property type="match status" value="1"/>
</dbReference>
<dbReference type="InterPro" id="IPR043128">
    <property type="entry name" value="Rev_trsase/Diguanyl_cyclase"/>
</dbReference>
<evidence type="ECO:0000256" key="8">
    <source>
        <dbReference type="ARBA" id="ARBA00022801"/>
    </source>
</evidence>
<dbReference type="GeneID" id="121215414"/>
<dbReference type="Gene3D" id="3.30.70.270">
    <property type="match status" value="1"/>
</dbReference>
<keyword evidence="5" id="KW-0479">Metal-binding</keyword>
<keyword evidence="11" id="KW-0695">RNA-directed DNA polymerase</keyword>
<organism evidence="18 19">
    <name type="scientific">Gossypium hirsutum</name>
    <name type="common">Upland cotton</name>
    <name type="synonym">Gossypium mexicanum</name>
    <dbReference type="NCBI Taxonomy" id="3635"/>
    <lineage>
        <taxon>Eukaryota</taxon>
        <taxon>Viridiplantae</taxon>
        <taxon>Streptophyta</taxon>
        <taxon>Embryophyta</taxon>
        <taxon>Tracheophyta</taxon>
        <taxon>Spermatophyta</taxon>
        <taxon>Magnoliopsida</taxon>
        <taxon>eudicotyledons</taxon>
        <taxon>Gunneridae</taxon>
        <taxon>Pentapetalae</taxon>
        <taxon>rosids</taxon>
        <taxon>malvids</taxon>
        <taxon>Malvales</taxon>
        <taxon>Malvaceae</taxon>
        <taxon>Malvoideae</taxon>
        <taxon>Gossypium</taxon>
    </lineage>
</organism>
<evidence type="ECO:0000256" key="3">
    <source>
        <dbReference type="ARBA" id="ARBA00022695"/>
    </source>
</evidence>
<keyword evidence="8" id="KW-0378">Hydrolase</keyword>
<proteinExistence type="predicted"/>
<evidence type="ECO:0000256" key="12">
    <source>
        <dbReference type="ARBA" id="ARBA00022932"/>
    </source>
</evidence>
<dbReference type="SUPFAM" id="SSF53098">
    <property type="entry name" value="Ribonuclease H-like"/>
    <property type="match status" value="1"/>
</dbReference>
<dbReference type="InterPro" id="IPR043502">
    <property type="entry name" value="DNA/RNA_pol_sf"/>
</dbReference>
<dbReference type="SUPFAM" id="SSF50630">
    <property type="entry name" value="Acid proteases"/>
    <property type="match status" value="1"/>
</dbReference>
<dbReference type="InterPro" id="IPR001584">
    <property type="entry name" value="Integrase_cat-core"/>
</dbReference>
<evidence type="ECO:0000256" key="2">
    <source>
        <dbReference type="ARBA" id="ARBA00022679"/>
    </source>
</evidence>
<feature type="non-terminal residue" evidence="19">
    <location>
        <position position="1181"/>
    </location>
</feature>
<evidence type="ECO:0000256" key="7">
    <source>
        <dbReference type="ARBA" id="ARBA00022759"/>
    </source>
</evidence>
<keyword evidence="18" id="KW-1185">Reference proteome</keyword>
<accession>A0ABM2ZT48</accession>
<keyword evidence="10" id="KW-0229">DNA integration</keyword>
<evidence type="ECO:0000256" key="5">
    <source>
        <dbReference type="ARBA" id="ARBA00022723"/>
    </source>
</evidence>
<dbReference type="Pfam" id="PF03732">
    <property type="entry name" value="Retrotrans_gag"/>
    <property type="match status" value="1"/>
</dbReference>
<evidence type="ECO:0000259" key="17">
    <source>
        <dbReference type="PROSITE" id="PS50994"/>
    </source>
</evidence>
<dbReference type="Gene3D" id="1.10.340.70">
    <property type="match status" value="1"/>
</dbReference>
<dbReference type="InterPro" id="IPR016197">
    <property type="entry name" value="Chromo-like_dom_sf"/>
</dbReference>
<evidence type="ECO:0000256" key="14">
    <source>
        <dbReference type="ARBA" id="ARBA00023172"/>
    </source>
</evidence>
<dbReference type="SUPFAM" id="SSF54160">
    <property type="entry name" value="Chromo domain-like"/>
    <property type="match status" value="1"/>
</dbReference>
<evidence type="ECO:0000256" key="10">
    <source>
        <dbReference type="ARBA" id="ARBA00022908"/>
    </source>
</evidence>
<dbReference type="PROSITE" id="PS50994">
    <property type="entry name" value="INTEGRASE"/>
    <property type="match status" value="1"/>
</dbReference>
<dbReference type="InterPro" id="IPR012337">
    <property type="entry name" value="RNaseH-like_sf"/>
</dbReference>
<keyword evidence="15" id="KW-0511">Multifunctional enzyme</keyword>
<feature type="domain" description="Integrase catalytic" evidence="17">
    <location>
        <begin position="822"/>
        <end position="989"/>
    </location>
</feature>
<keyword evidence="1" id="KW-0645">Protease</keyword>
<protein>
    <recommendedName>
        <fullName evidence="17">Integrase catalytic domain-containing protein</fullName>
    </recommendedName>
</protein>
<dbReference type="InterPro" id="IPR041577">
    <property type="entry name" value="RT_RNaseH_2"/>
</dbReference>
<dbReference type="Gene3D" id="3.30.420.10">
    <property type="entry name" value="Ribonuclease H-like superfamily/Ribonuclease H"/>
    <property type="match status" value="1"/>
</dbReference>
<evidence type="ECO:0000313" key="19">
    <source>
        <dbReference type="RefSeq" id="XP_040945820.1"/>
    </source>
</evidence>
<dbReference type="InterPro" id="IPR021109">
    <property type="entry name" value="Peptidase_aspartic_dom_sf"/>
</dbReference>
<name>A0ABM2ZT48_GOSHI</name>
<dbReference type="InterPro" id="IPR050951">
    <property type="entry name" value="Retrovirus_Pol_polyprotein"/>
</dbReference>
<keyword evidence="13" id="KW-0238">DNA-binding</keyword>
<reference evidence="19" key="2">
    <citation type="submission" date="2025-08" db="UniProtKB">
        <authorList>
            <consortium name="RefSeq"/>
        </authorList>
    </citation>
    <scope>IDENTIFICATION</scope>
</reference>
<dbReference type="Pfam" id="PF08284">
    <property type="entry name" value="RVP_2"/>
    <property type="match status" value="1"/>
</dbReference>
<dbReference type="Pfam" id="PF17919">
    <property type="entry name" value="RT_RNaseH_2"/>
    <property type="match status" value="1"/>
</dbReference>